<dbReference type="RefSeq" id="WP_114333080.1">
    <property type="nucleotide sequence ID" value="NZ_QMDL01000001.1"/>
</dbReference>
<organism evidence="1 2">
    <name type="scientific">Marinobacter litoralis</name>
    <dbReference type="NCBI Taxonomy" id="187981"/>
    <lineage>
        <taxon>Bacteria</taxon>
        <taxon>Pseudomonadati</taxon>
        <taxon>Pseudomonadota</taxon>
        <taxon>Gammaproteobacteria</taxon>
        <taxon>Pseudomonadales</taxon>
        <taxon>Marinobacteraceae</taxon>
        <taxon>Marinobacter</taxon>
    </lineage>
</organism>
<sequence length="229" mass="25604">MATIYLVRHGQASFGKENYDQLSKRGWEQGKVLGRWLADKVEPGAIFGGNLQRHRETVEALATGYGAALPDMQVLEGLNEFDHIEVVERLRPEWADKQTMARDLASFPKPARAFQMAFEKAVKRWVSGEYDDEYAETWQGFKQRVNHALDQLTEMADGADVVVSTSGGPIAVIAQNLLELSDQKTLEVNSVIANTSVSRILYSGSRRSLAVFNNYSHLEAENPALVTFR</sequence>
<evidence type="ECO:0000313" key="2">
    <source>
        <dbReference type="Proteomes" id="UP000265903"/>
    </source>
</evidence>
<protein>
    <submittedName>
        <fullName evidence="1">Bifunctional RNase H/acid phosphatase</fullName>
    </submittedName>
</protein>
<dbReference type="SUPFAM" id="SSF53254">
    <property type="entry name" value="Phosphoglycerate mutase-like"/>
    <property type="match status" value="1"/>
</dbReference>
<dbReference type="PANTHER" id="PTHR48100:SF1">
    <property type="entry name" value="HISTIDINE PHOSPHATASE FAMILY PROTEIN-RELATED"/>
    <property type="match status" value="1"/>
</dbReference>
<dbReference type="GO" id="GO:0016791">
    <property type="term" value="F:phosphatase activity"/>
    <property type="evidence" value="ECO:0007669"/>
    <property type="project" value="TreeGrafter"/>
</dbReference>
<dbReference type="Gene3D" id="3.40.50.1240">
    <property type="entry name" value="Phosphoglycerate mutase-like"/>
    <property type="match status" value="1"/>
</dbReference>
<dbReference type="Pfam" id="PF00300">
    <property type="entry name" value="His_Phos_1"/>
    <property type="match status" value="1"/>
</dbReference>
<dbReference type="SMART" id="SM00855">
    <property type="entry name" value="PGAM"/>
    <property type="match status" value="1"/>
</dbReference>
<dbReference type="EMBL" id="QMDL01000001">
    <property type="protein sequence ID" value="RMJ05564.1"/>
    <property type="molecule type" value="Genomic_DNA"/>
</dbReference>
<dbReference type="PANTHER" id="PTHR48100">
    <property type="entry name" value="BROAD-SPECIFICITY PHOSPHATASE YOR283W-RELATED"/>
    <property type="match status" value="1"/>
</dbReference>
<proteinExistence type="predicted"/>
<keyword evidence="2" id="KW-1185">Reference proteome</keyword>
<comment type="caution">
    <text evidence="1">The sequence shown here is derived from an EMBL/GenBank/DDBJ whole genome shotgun (WGS) entry which is preliminary data.</text>
</comment>
<gene>
    <name evidence="1" type="ORF">DOQ08_00234</name>
</gene>
<dbReference type="AlphaFoldDB" id="A0A3M2RK11"/>
<dbReference type="OrthoDB" id="280692at2"/>
<dbReference type="InterPro" id="IPR050275">
    <property type="entry name" value="PGM_Phosphatase"/>
</dbReference>
<reference evidence="1 2" key="1">
    <citation type="submission" date="2018-08" db="EMBL/GenBank/DDBJ databases">
        <title>Whole Genome Sequence of the Moderate Halophilic Marine Bacterium Marinobacter litoralis Sw-45.</title>
        <authorList>
            <person name="Musa H."/>
        </authorList>
    </citation>
    <scope>NUCLEOTIDE SEQUENCE [LARGE SCALE GENOMIC DNA]</scope>
    <source>
        <strain evidence="1 2">Sw-45</strain>
    </source>
</reference>
<dbReference type="InterPro" id="IPR029033">
    <property type="entry name" value="His_PPase_superfam"/>
</dbReference>
<dbReference type="InterPro" id="IPR013078">
    <property type="entry name" value="His_Pase_superF_clade-1"/>
</dbReference>
<evidence type="ECO:0000313" key="1">
    <source>
        <dbReference type="EMBL" id="RMJ05564.1"/>
    </source>
</evidence>
<dbReference type="CDD" id="cd07067">
    <property type="entry name" value="HP_PGM_like"/>
    <property type="match status" value="1"/>
</dbReference>
<name>A0A3M2RK11_9GAMM</name>
<accession>A0A3M2RK11</accession>
<dbReference type="Proteomes" id="UP000265903">
    <property type="component" value="Unassembled WGS sequence"/>
</dbReference>
<dbReference type="GO" id="GO:0005737">
    <property type="term" value="C:cytoplasm"/>
    <property type="evidence" value="ECO:0007669"/>
    <property type="project" value="TreeGrafter"/>
</dbReference>